<sequence>METETAAADQEPRPVVDGPVFEVSDRRSSITVDGTGVIFRLDDETAEFDWPEIGAVETNTPRFGRRLSVSVYTTSRRSYDVHIEAPSRSLLKQWVTDLDTALDSYFEDTKTTD</sequence>
<reference evidence="1" key="1">
    <citation type="submission" date="2022-06" db="EMBL/GenBank/DDBJ databases">
        <title>WGS of actinobacteria.</title>
        <authorList>
            <person name="Thawai C."/>
        </authorList>
    </citation>
    <scope>NUCLEOTIDE SEQUENCE</scope>
    <source>
        <strain evidence="1">AA8</strain>
    </source>
</reference>
<keyword evidence="2" id="KW-1185">Reference proteome</keyword>
<evidence type="ECO:0000313" key="2">
    <source>
        <dbReference type="Proteomes" id="UP001142374"/>
    </source>
</evidence>
<evidence type="ECO:0008006" key="3">
    <source>
        <dbReference type="Google" id="ProtNLM"/>
    </source>
</evidence>
<dbReference type="AlphaFoldDB" id="A0A9X2RRP8"/>
<evidence type="ECO:0000313" key="1">
    <source>
        <dbReference type="EMBL" id="MCQ8773595.1"/>
    </source>
</evidence>
<dbReference type="Proteomes" id="UP001142374">
    <property type="component" value="Unassembled WGS sequence"/>
</dbReference>
<dbReference type="EMBL" id="JANIID010000032">
    <property type="protein sequence ID" value="MCQ8773595.1"/>
    <property type="molecule type" value="Genomic_DNA"/>
</dbReference>
<name>A0A9X2RRP8_9ACTN</name>
<dbReference type="RefSeq" id="WP_240976984.1">
    <property type="nucleotide sequence ID" value="NZ_JAATER010000625.1"/>
</dbReference>
<accession>A0A9X2RRP8</accession>
<gene>
    <name evidence="1" type="ORF">NQU55_28120</name>
</gene>
<protein>
    <recommendedName>
        <fullName evidence="3">PH domain-containing protein</fullName>
    </recommendedName>
</protein>
<comment type="caution">
    <text evidence="1">The sequence shown here is derived from an EMBL/GenBank/DDBJ whole genome shotgun (WGS) entry which is preliminary data.</text>
</comment>
<proteinExistence type="predicted"/>
<organism evidence="1 2">
    <name type="scientific">Streptomyces telluris</name>
    <dbReference type="NCBI Taxonomy" id="2720021"/>
    <lineage>
        <taxon>Bacteria</taxon>
        <taxon>Bacillati</taxon>
        <taxon>Actinomycetota</taxon>
        <taxon>Actinomycetes</taxon>
        <taxon>Kitasatosporales</taxon>
        <taxon>Streptomycetaceae</taxon>
        <taxon>Streptomyces</taxon>
    </lineage>
</organism>